<dbReference type="InterPro" id="IPR038770">
    <property type="entry name" value="Na+/solute_symporter_sf"/>
</dbReference>
<feature type="transmembrane region" description="Helical" evidence="1">
    <location>
        <begin position="12"/>
        <end position="29"/>
    </location>
</feature>
<dbReference type="Gene3D" id="1.20.1530.20">
    <property type="match status" value="1"/>
</dbReference>
<name>A0A8J2ZK26_9RHOB</name>
<feature type="transmembrane region" description="Helical" evidence="1">
    <location>
        <begin position="128"/>
        <end position="147"/>
    </location>
</feature>
<keyword evidence="1" id="KW-0472">Membrane</keyword>
<evidence type="ECO:0008006" key="4">
    <source>
        <dbReference type="Google" id="ProtNLM"/>
    </source>
</evidence>
<reference evidence="2" key="1">
    <citation type="journal article" date="2014" name="Int. J. Syst. Evol. Microbiol.">
        <title>Complete genome sequence of Corynebacterium casei LMG S-19264T (=DSM 44701T), isolated from a smear-ripened cheese.</title>
        <authorList>
            <consortium name="US DOE Joint Genome Institute (JGI-PGF)"/>
            <person name="Walter F."/>
            <person name="Albersmeier A."/>
            <person name="Kalinowski J."/>
            <person name="Ruckert C."/>
        </authorList>
    </citation>
    <scope>NUCLEOTIDE SEQUENCE</scope>
    <source>
        <strain evidence="2">CGMCC 1.15762</strain>
    </source>
</reference>
<feature type="transmembrane region" description="Helical" evidence="1">
    <location>
        <begin position="198"/>
        <end position="217"/>
    </location>
</feature>
<reference evidence="2" key="2">
    <citation type="submission" date="2020-09" db="EMBL/GenBank/DDBJ databases">
        <authorList>
            <person name="Sun Q."/>
            <person name="Zhou Y."/>
        </authorList>
    </citation>
    <scope>NUCLEOTIDE SEQUENCE</scope>
    <source>
        <strain evidence="2">CGMCC 1.15762</strain>
    </source>
</reference>
<evidence type="ECO:0000313" key="3">
    <source>
        <dbReference type="Proteomes" id="UP000617145"/>
    </source>
</evidence>
<dbReference type="EMBL" id="BMJV01000004">
    <property type="protein sequence ID" value="GGG73938.1"/>
    <property type="molecule type" value="Genomic_DNA"/>
</dbReference>
<keyword evidence="1" id="KW-0812">Transmembrane</keyword>
<keyword evidence="1" id="KW-1133">Transmembrane helix</keyword>
<dbReference type="RefSeq" id="WP_188790361.1">
    <property type="nucleotide sequence ID" value="NZ_BMJV01000004.1"/>
</dbReference>
<proteinExistence type="predicted"/>
<feature type="transmembrane region" description="Helical" evidence="1">
    <location>
        <begin position="159"/>
        <end position="177"/>
    </location>
</feature>
<organism evidence="2 3">
    <name type="scientific">Salipiger pallidus</name>
    <dbReference type="NCBI Taxonomy" id="1775170"/>
    <lineage>
        <taxon>Bacteria</taxon>
        <taxon>Pseudomonadati</taxon>
        <taxon>Pseudomonadota</taxon>
        <taxon>Alphaproteobacteria</taxon>
        <taxon>Rhodobacterales</taxon>
        <taxon>Roseobacteraceae</taxon>
        <taxon>Salipiger</taxon>
    </lineage>
</organism>
<gene>
    <name evidence="2" type="ORF">GCM10011415_22920</name>
</gene>
<comment type="caution">
    <text evidence="2">The sequence shown here is derived from an EMBL/GenBank/DDBJ whole genome shotgun (WGS) entry which is preliminary data.</text>
</comment>
<feature type="transmembrane region" description="Helical" evidence="1">
    <location>
        <begin position="65"/>
        <end position="89"/>
    </location>
</feature>
<feature type="transmembrane region" description="Helical" evidence="1">
    <location>
        <begin position="223"/>
        <end position="244"/>
    </location>
</feature>
<dbReference type="AlphaFoldDB" id="A0A8J2ZK26"/>
<dbReference type="Proteomes" id="UP000617145">
    <property type="component" value="Unassembled WGS sequence"/>
</dbReference>
<protein>
    <recommendedName>
        <fullName evidence="4">Bile acid:Na+ symporter, BASS family</fullName>
    </recommendedName>
</protein>
<feature type="transmembrane region" description="Helical" evidence="1">
    <location>
        <begin position="95"/>
        <end position="116"/>
    </location>
</feature>
<keyword evidence="3" id="KW-1185">Reference proteome</keyword>
<evidence type="ECO:0000313" key="2">
    <source>
        <dbReference type="EMBL" id="GGG73938.1"/>
    </source>
</evidence>
<evidence type="ECO:0000256" key="1">
    <source>
        <dbReference type="SAM" id="Phobius"/>
    </source>
</evidence>
<accession>A0A8J2ZK26</accession>
<sequence>MSPLAFCARNGRWLLVAGLPVAIAIPPLAIAIRPLLPELVALMLFLAALRIGPRRAVGALHELRGTALLALCFQVAMPLTMLALFALAGVETHPAALALVLGWSASPIAGSPNLTLMVGGDPAPSLRLLIFGTAVLPLTVVPVFWGLPVLGSAEAVTASVLKLLATIGLAAGLAFALRTWPLRELTDKGRTRIDGLSAITMTVMVLGLMSEVGPALIHRPVELAGWMALALAANLGPQLTLAWLGRGKVAPATLPALAISAGNRNIALFLVALPPQVMDTLLLFIGCYQVPMYLTPLIMQRVYRQER</sequence>